<sequence length="157" mass="16829">LQLSDTEYPGDRACCLSRAQTSSGRERPDFPLSRQVTIGGFIDPRKQSLRFIRDMLVMNVAAGSGEAVVNPSLNVAKDKSCSVLCCVSDLLSPDQLSPEGGFLAGSCQELLAITSQCPSMQLLKTADGNVGCSCARLVALQAWFRISWAYAGTSIYT</sequence>
<reference evidence="1 2" key="1">
    <citation type="submission" date="2014-04" db="EMBL/GenBank/DDBJ databases">
        <title>Genome evolution of avian class.</title>
        <authorList>
            <person name="Zhang G."/>
            <person name="Li C."/>
        </authorList>
    </citation>
    <scope>NUCLEOTIDE SEQUENCE [LARGE SCALE GENOMIC DNA]</scope>
    <source>
        <strain evidence="1">BGI_N311</strain>
    </source>
</reference>
<name>A0A091NUD5_APAVI</name>
<feature type="non-terminal residue" evidence="1">
    <location>
        <position position="157"/>
    </location>
</feature>
<protein>
    <submittedName>
        <fullName evidence="1">Uncharacterized protein</fullName>
    </submittedName>
</protein>
<evidence type="ECO:0000313" key="2">
    <source>
        <dbReference type="Proteomes" id="UP000054244"/>
    </source>
</evidence>
<organism evidence="1 2">
    <name type="scientific">Apaloderma vittatum</name>
    <name type="common">Bar-tailed trogon</name>
    <dbReference type="NCBI Taxonomy" id="57397"/>
    <lineage>
        <taxon>Eukaryota</taxon>
        <taxon>Metazoa</taxon>
        <taxon>Chordata</taxon>
        <taxon>Craniata</taxon>
        <taxon>Vertebrata</taxon>
        <taxon>Euteleostomi</taxon>
        <taxon>Archelosauria</taxon>
        <taxon>Archosauria</taxon>
        <taxon>Dinosauria</taxon>
        <taxon>Saurischia</taxon>
        <taxon>Theropoda</taxon>
        <taxon>Coelurosauria</taxon>
        <taxon>Aves</taxon>
        <taxon>Neognathae</taxon>
        <taxon>Neoaves</taxon>
        <taxon>Telluraves</taxon>
        <taxon>Coraciimorphae</taxon>
        <taxon>Trogoniformes</taxon>
        <taxon>Trogonidae</taxon>
        <taxon>Apaloderma</taxon>
    </lineage>
</organism>
<evidence type="ECO:0000313" key="1">
    <source>
        <dbReference type="EMBL" id="KFP92717.1"/>
    </source>
</evidence>
<dbReference type="EMBL" id="KL394341">
    <property type="protein sequence ID" value="KFP92717.1"/>
    <property type="molecule type" value="Genomic_DNA"/>
</dbReference>
<accession>A0A091NUD5</accession>
<keyword evidence="2" id="KW-1185">Reference proteome</keyword>
<proteinExistence type="predicted"/>
<gene>
    <name evidence="1" type="ORF">N311_05922</name>
</gene>
<feature type="non-terminal residue" evidence="1">
    <location>
        <position position="1"/>
    </location>
</feature>
<dbReference type="AlphaFoldDB" id="A0A091NUD5"/>
<dbReference type="Proteomes" id="UP000054244">
    <property type="component" value="Unassembled WGS sequence"/>
</dbReference>